<protein>
    <recommendedName>
        <fullName evidence="1">DUF6884 domain-containing protein</fullName>
    </recommendedName>
</protein>
<evidence type="ECO:0000313" key="3">
    <source>
        <dbReference type="Proteomes" id="UP000092018"/>
    </source>
</evidence>
<dbReference type="InterPro" id="IPR049251">
    <property type="entry name" value="DUF6884"/>
</dbReference>
<evidence type="ECO:0000259" key="1">
    <source>
        <dbReference type="Pfam" id="PF21818"/>
    </source>
</evidence>
<dbReference type="KEGG" id="vbr:A6E01_20295"/>
<evidence type="ECO:0000313" key="2">
    <source>
        <dbReference type="EMBL" id="ANO35555.1"/>
    </source>
</evidence>
<dbReference type="Pfam" id="PF21818">
    <property type="entry name" value="DUF6884"/>
    <property type="match status" value="1"/>
</dbReference>
<organism evidence="2 3">
    <name type="scientific">Vibrio breoganii</name>
    <dbReference type="NCBI Taxonomy" id="553239"/>
    <lineage>
        <taxon>Bacteria</taxon>
        <taxon>Pseudomonadati</taxon>
        <taxon>Pseudomonadota</taxon>
        <taxon>Gammaproteobacteria</taxon>
        <taxon>Vibrionales</taxon>
        <taxon>Vibrionaceae</taxon>
        <taxon>Vibrio</taxon>
    </lineage>
</organism>
<proteinExistence type="predicted"/>
<reference evidence="2 3" key="1">
    <citation type="submission" date="2016-06" db="EMBL/GenBank/DDBJ databases">
        <title>Adaptive Radiation by Waves of Gene Transfer Leads to Fine-Scale Resource Partitioning in Marine Microbes.</title>
        <authorList>
            <person name="Hehemann J.-H."/>
            <person name="Arevalo P."/>
            <person name="Datta M.S."/>
            <person name="Yu X."/>
            <person name="Corzett C."/>
            <person name="Henschel A."/>
            <person name="Preheim S.P."/>
            <person name="Timberlake S."/>
            <person name="Alm E.J."/>
            <person name="Polz M.F."/>
        </authorList>
    </citation>
    <scope>NUCLEOTIDE SEQUENCE [LARGE SCALE GENOMIC DNA]</scope>
    <source>
        <strain evidence="2 3">FF50</strain>
        <plasmid evidence="2 3">unnamed1</plasmid>
    </source>
</reference>
<sequence>MFEQMWFEELESACEVSIKPYRKPAVSERPVLIIGCSDSKCEGFKKAYDLYMGDMYKFLKASYPDVTERFNVFILSAKYGLVHADEGIFSYNLKMSDVDQSKFVAQAREHAQKRLKDVVKDQEVYVLMSALYRDTFKLLLNDAEGQKIKCLMSGLYMSHGHRGNGVLKSRFRRIYDSAGKKLECSYYRSGVASNQNELLGYLGGGQSICTSLYHMDGNREIIKSLVHAACKVRVLVDNGFASMMKNGESIDTDKMMQQYRDLLGTIVECYYELARDGNSSTQSTQDRLLRGDDESDSGVYVVGQGYMTTPMADVYDGIALTDVIRNFSFVIPDSTNPTEAVSLVRKYSSMVKDMGAMGVQWILPVHRKADPTDDIQQRLKVCMDSLQGLDLRIGLPTRDNFNVDLSEAEIESILSLTGDDKLPVVTKVHLLGQGDTCPKASSKARSLLVKMYGVDVTMDAMRTRPVFSSEKVKSEMSWIGWERKLRIVADEVAELKRGEADCPSLYEYWNDLFQDAPQEFVRQWNLGVERLCSKRKTGAYHLMVDESEVMEHHDLGLSIYDECSWLEVDMLYVDVYAAVNVDDLFSGLAKGVVGSRLRMAVLEYFFSLKGGKLVKSSDGGDESFAAWSEIRKAQLAYY</sequence>
<dbReference type="AlphaFoldDB" id="A0AAN1CUE7"/>
<keyword evidence="2" id="KW-0614">Plasmid</keyword>
<dbReference type="EMBL" id="CP016179">
    <property type="protein sequence ID" value="ANO35555.1"/>
    <property type="molecule type" value="Genomic_DNA"/>
</dbReference>
<dbReference type="Proteomes" id="UP000092018">
    <property type="component" value="Plasmid unnamed1"/>
</dbReference>
<dbReference type="RefSeq" id="WP_065211314.1">
    <property type="nucleotide sequence ID" value="NZ_CP016179.1"/>
</dbReference>
<gene>
    <name evidence="2" type="ORF">A6E01_20295</name>
</gene>
<accession>A0AAN1CUE7</accession>
<name>A0AAN1CUE7_9VIBR</name>
<feature type="domain" description="DUF6884" evidence="1">
    <location>
        <begin position="31"/>
        <end position="157"/>
    </location>
</feature>
<geneLocation type="plasmid" evidence="2 3">
    <name>unnamed1</name>
</geneLocation>